<name>A0A5J4UVR5_9EUKA</name>
<dbReference type="Proteomes" id="UP000324800">
    <property type="component" value="Unassembled WGS sequence"/>
</dbReference>
<dbReference type="AlphaFoldDB" id="A0A5J4UVR5"/>
<comment type="caution">
    <text evidence="3">The sequence shown here is derived from an EMBL/GenBank/DDBJ whole genome shotgun (WGS) entry which is preliminary data.</text>
</comment>
<keyword evidence="1" id="KW-0175">Coiled coil</keyword>
<dbReference type="SUPFAM" id="SSF50978">
    <property type="entry name" value="WD40 repeat-like"/>
    <property type="match status" value="1"/>
</dbReference>
<feature type="region of interest" description="Disordered" evidence="2">
    <location>
        <begin position="816"/>
        <end position="835"/>
    </location>
</feature>
<evidence type="ECO:0000256" key="1">
    <source>
        <dbReference type="SAM" id="Coils"/>
    </source>
</evidence>
<feature type="region of interest" description="Disordered" evidence="2">
    <location>
        <begin position="429"/>
        <end position="552"/>
    </location>
</feature>
<dbReference type="EMBL" id="SNRW01012419">
    <property type="protein sequence ID" value="KAA6373845.1"/>
    <property type="molecule type" value="Genomic_DNA"/>
</dbReference>
<feature type="compositionally biased region" description="Polar residues" evidence="2">
    <location>
        <begin position="464"/>
        <end position="480"/>
    </location>
</feature>
<evidence type="ECO:0000256" key="2">
    <source>
        <dbReference type="SAM" id="MobiDB-lite"/>
    </source>
</evidence>
<feature type="compositionally biased region" description="Polar residues" evidence="2">
    <location>
        <begin position="437"/>
        <end position="455"/>
    </location>
</feature>
<proteinExistence type="predicted"/>
<reference evidence="3 4" key="1">
    <citation type="submission" date="2019-03" db="EMBL/GenBank/DDBJ databases">
        <title>Single cell metagenomics reveals metabolic interactions within the superorganism composed of flagellate Streblomastix strix and complex community of Bacteroidetes bacteria on its surface.</title>
        <authorList>
            <person name="Treitli S.C."/>
            <person name="Kolisko M."/>
            <person name="Husnik F."/>
            <person name="Keeling P."/>
            <person name="Hampl V."/>
        </authorList>
    </citation>
    <scope>NUCLEOTIDE SEQUENCE [LARGE SCALE GENOMIC DNA]</scope>
    <source>
        <strain evidence="3">ST1C</strain>
    </source>
</reference>
<organism evidence="3 4">
    <name type="scientific">Streblomastix strix</name>
    <dbReference type="NCBI Taxonomy" id="222440"/>
    <lineage>
        <taxon>Eukaryota</taxon>
        <taxon>Metamonada</taxon>
        <taxon>Preaxostyla</taxon>
        <taxon>Oxymonadida</taxon>
        <taxon>Streblomastigidae</taxon>
        <taxon>Streblomastix</taxon>
    </lineage>
</organism>
<feature type="coiled-coil region" evidence="1">
    <location>
        <begin position="763"/>
        <end position="790"/>
    </location>
</feature>
<dbReference type="InterPro" id="IPR036322">
    <property type="entry name" value="WD40_repeat_dom_sf"/>
</dbReference>
<feature type="compositionally biased region" description="Polar residues" evidence="2">
    <location>
        <begin position="487"/>
        <end position="508"/>
    </location>
</feature>
<feature type="compositionally biased region" description="Low complexity" evidence="2">
    <location>
        <begin position="540"/>
        <end position="552"/>
    </location>
</feature>
<evidence type="ECO:0000313" key="3">
    <source>
        <dbReference type="EMBL" id="KAA6373845.1"/>
    </source>
</evidence>
<evidence type="ECO:0000313" key="4">
    <source>
        <dbReference type="Proteomes" id="UP000324800"/>
    </source>
</evidence>
<gene>
    <name evidence="3" type="ORF">EZS28_030628</name>
</gene>
<protein>
    <submittedName>
        <fullName evidence="3">Uncharacterized protein</fullName>
    </submittedName>
</protein>
<accession>A0A5J4UVR5</accession>
<sequence>MKTNHKGPLDKIVKNGIKFDWNEHPICSTVFGSILVVGTQKGLKAYNFNNKEQIQVGERDEVICSMTGNPLTETIWAGTLDGKIIIFNAATFEVIDTVQYSTPSPIEQLIYATRTPPELSLSAGVWVRFKTGNCALASALNGNIVCEIPSAEAKSMQLSQDGSIWILDLSLRSVRFFQWNQPQFCLYKFSLASAVSIFRIIMTQTSPENSRKVQIIYGTSDGSIDMYLFMIPPENAQPTGGQPARMLSKENKRIFVVKGRPVTILDLFIGENGVVFGICAGSGGICLALNKTDLSIEKVFVSEDNGVETQLIKKQILGQMQDSVTRLPQPKQPKRYSKQPLKPVATELTTAAEGEPYLFSFTQTHQPFILLTEDGTADLLTIEGLDEMLVEKQSVSNQANQLNIPKLDILEENAIPLLASARGRNDTNHQHFEVQDRQPQSARSISSVPKVQNSYKLRAEQQKNLKSNSIMNLSKGNKSRVSAGPPQKNNNISRSISAVSTPYQSNTGIGALSPRPKKVENKNAPERVTQDKDKSLKSPLQQQEEQQEENILNQEIKKKELELSWKNEWKEEKEAQWKKEQEAIEKQFEEDKNNIRNEKEALNQERNALNQERIALADEQKKFEQYKLHLENIDPNDTDKVIAGIDAMQKDLQEQQNECFTQNLNLMKEIELEKEKLAQEKVVIECHANDIQLQRDHLNNELAEKDSQRQKEMIAAQVKEIQESKEMYNQTINNLRSLSSTSAQLVMDNEKAAVATLQLLKSIIILRDEKKRLESKIQGIEERHKQELGAYAREIDTVLSKYESFQTDYLDVLDSNHQNTTKGVDKKQSKGKGNL</sequence>
<feature type="compositionally biased region" description="Basic and acidic residues" evidence="2">
    <location>
        <begin position="517"/>
        <end position="536"/>
    </location>
</feature>
<feature type="coiled-coil region" evidence="1">
    <location>
        <begin position="688"/>
        <end position="738"/>
    </location>
</feature>